<sequence>MEVRLLIDPPQAGPVNMGIDAALLVSAAQGEATFRLYGWSEPTLSLGYFQHLADRDEHTASRNCRVLRRSTGGGAIVHDRELTYSFAAPASDNRAGASEELYRLFHGTLIQALLQWGAFPVICGADRATSDKPFLCFQRRSEFDVLISGHKIVGSAQRRTRGGLLQHGSILLAQSDNAPELPGVAELASPVSAVDLQEAWLDCLAGEGGFRFVPGELQARERELSAIEAEKQRSADWIERR</sequence>
<keyword evidence="2" id="KW-0012">Acyltransferase</keyword>
<dbReference type="OrthoDB" id="9774653at2"/>
<evidence type="ECO:0000313" key="3">
    <source>
        <dbReference type="Proteomes" id="UP000317648"/>
    </source>
</evidence>
<keyword evidence="3" id="KW-1185">Reference proteome</keyword>
<dbReference type="GO" id="GO:0033819">
    <property type="term" value="F:lipoyl(octanoyl) transferase activity"/>
    <property type="evidence" value="ECO:0007669"/>
    <property type="project" value="UniProtKB-EC"/>
</dbReference>
<keyword evidence="2" id="KW-0808">Transferase</keyword>
<dbReference type="RefSeq" id="WP_145056081.1">
    <property type="nucleotide sequence ID" value="NZ_CP036433.1"/>
</dbReference>
<dbReference type="InterPro" id="IPR050664">
    <property type="entry name" value="Octanoyltrans_LipM/LipL"/>
</dbReference>
<evidence type="ECO:0000313" key="2">
    <source>
        <dbReference type="EMBL" id="QDU97294.1"/>
    </source>
</evidence>
<evidence type="ECO:0000259" key="1">
    <source>
        <dbReference type="PROSITE" id="PS51733"/>
    </source>
</evidence>
<protein>
    <submittedName>
        <fullName evidence="2">Octanoyltransferase LipM</fullName>
        <ecNumber evidence="2">2.3.1.181</ecNumber>
    </submittedName>
</protein>
<dbReference type="PANTHER" id="PTHR43679:SF2">
    <property type="entry name" value="OCTANOYL-[GCVH]:PROTEIN N-OCTANOYLTRANSFERASE"/>
    <property type="match status" value="1"/>
</dbReference>
<dbReference type="Gene3D" id="3.30.930.10">
    <property type="entry name" value="Bira Bifunctional Protein, Domain 2"/>
    <property type="match status" value="1"/>
</dbReference>
<gene>
    <name evidence="2" type="primary">lipM</name>
    <name evidence="2" type="ORF">Pla8534_51400</name>
</gene>
<dbReference type="PANTHER" id="PTHR43679">
    <property type="entry name" value="OCTANOYLTRANSFERASE LIPM-RELATED"/>
    <property type="match status" value="1"/>
</dbReference>
<reference evidence="2 3" key="1">
    <citation type="submission" date="2019-02" db="EMBL/GenBank/DDBJ databases">
        <title>Deep-cultivation of Planctomycetes and their phenomic and genomic characterization uncovers novel biology.</title>
        <authorList>
            <person name="Wiegand S."/>
            <person name="Jogler M."/>
            <person name="Boedeker C."/>
            <person name="Pinto D."/>
            <person name="Vollmers J."/>
            <person name="Rivas-Marin E."/>
            <person name="Kohn T."/>
            <person name="Peeters S.H."/>
            <person name="Heuer A."/>
            <person name="Rast P."/>
            <person name="Oberbeckmann S."/>
            <person name="Bunk B."/>
            <person name="Jeske O."/>
            <person name="Meyerdierks A."/>
            <person name="Storesund J.E."/>
            <person name="Kallscheuer N."/>
            <person name="Luecker S."/>
            <person name="Lage O.M."/>
            <person name="Pohl T."/>
            <person name="Merkel B.J."/>
            <person name="Hornburger P."/>
            <person name="Mueller R.-W."/>
            <person name="Bruemmer F."/>
            <person name="Labrenz M."/>
            <person name="Spormann A.M."/>
            <person name="Op den Camp H."/>
            <person name="Overmann J."/>
            <person name="Amann R."/>
            <person name="Jetten M.S.M."/>
            <person name="Mascher T."/>
            <person name="Medema M.H."/>
            <person name="Devos D.P."/>
            <person name="Kaster A.-K."/>
            <person name="Ovreas L."/>
            <person name="Rohde M."/>
            <person name="Galperin M.Y."/>
            <person name="Jogler C."/>
        </authorList>
    </citation>
    <scope>NUCLEOTIDE SEQUENCE [LARGE SCALE GENOMIC DNA]</scope>
    <source>
        <strain evidence="2 3">Pla85_3_4</strain>
    </source>
</reference>
<feature type="domain" description="BPL/LPL catalytic" evidence="1">
    <location>
        <begin position="28"/>
        <end position="232"/>
    </location>
</feature>
<dbReference type="EMBL" id="CP036433">
    <property type="protein sequence ID" value="QDU97294.1"/>
    <property type="molecule type" value="Genomic_DNA"/>
</dbReference>
<dbReference type="KEGG" id="lcre:Pla8534_51400"/>
<dbReference type="AlphaFoldDB" id="A0A518DZM3"/>
<name>A0A518DZM3_9BACT</name>
<accession>A0A518DZM3</accession>
<dbReference type="Proteomes" id="UP000317648">
    <property type="component" value="Chromosome"/>
</dbReference>
<dbReference type="SUPFAM" id="SSF55681">
    <property type="entry name" value="Class II aaRS and biotin synthetases"/>
    <property type="match status" value="1"/>
</dbReference>
<dbReference type="InterPro" id="IPR004143">
    <property type="entry name" value="BPL_LPL_catalytic"/>
</dbReference>
<organism evidence="2 3">
    <name type="scientific">Lignipirellula cremea</name>
    <dbReference type="NCBI Taxonomy" id="2528010"/>
    <lineage>
        <taxon>Bacteria</taxon>
        <taxon>Pseudomonadati</taxon>
        <taxon>Planctomycetota</taxon>
        <taxon>Planctomycetia</taxon>
        <taxon>Pirellulales</taxon>
        <taxon>Pirellulaceae</taxon>
        <taxon>Lignipirellula</taxon>
    </lineage>
</organism>
<dbReference type="Pfam" id="PF21948">
    <property type="entry name" value="LplA-B_cat"/>
    <property type="match status" value="1"/>
</dbReference>
<dbReference type="EC" id="2.3.1.181" evidence="2"/>
<proteinExistence type="predicted"/>
<dbReference type="PROSITE" id="PS51733">
    <property type="entry name" value="BPL_LPL_CATALYTIC"/>
    <property type="match status" value="1"/>
</dbReference>
<dbReference type="InterPro" id="IPR045864">
    <property type="entry name" value="aa-tRNA-synth_II/BPL/LPL"/>
</dbReference>